<dbReference type="Proteomes" id="UP000831327">
    <property type="component" value="Chromosome"/>
</dbReference>
<dbReference type="PANTHER" id="PTHR42912">
    <property type="entry name" value="METHYLTRANSFERASE"/>
    <property type="match status" value="1"/>
</dbReference>
<dbReference type="Pfam" id="PF01022">
    <property type="entry name" value="HTH_5"/>
    <property type="match status" value="1"/>
</dbReference>
<evidence type="ECO:0000256" key="1">
    <source>
        <dbReference type="ARBA" id="ARBA00023015"/>
    </source>
</evidence>
<evidence type="ECO:0000313" key="6">
    <source>
        <dbReference type="Proteomes" id="UP000831327"/>
    </source>
</evidence>
<dbReference type="InterPro" id="IPR011991">
    <property type="entry name" value="ArsR-like_HTH"/>
</dbReference>
<dbReference type="PROSITE" id="PS50987">
    <property type="entry name" value="HTH_ARSR_2"/>
    <property type="match status" value="1"/>
</dbReference>
<dbReference type="InterPro" id="IPR029063">
    <property type="entry name" value="SAM-dependent_MTases_sf"/>
</dbReference>
<dbReference type="InterPro" id="IPR036388">
    <property type="entry name" value="WH-like_DNA-bd_sf"/>
</dbReference>
<dbReference type="Gene3D" id="1.10.10.10">
    <property type="entry name" value="Winged helix-like DNA-binding domain superfamily/Winged helix DNA-binding domain"/>
    <property type="match status" value="1"/>
</dbReference>
<evidence type="ECO:0000256" key="2">
    <source>
        <dbReference type="ARBA" id="ARBA00023125"/>
    </source>
</evidence>
<proteinExistence type="predicted"/>
<dbReference type="RefSeq" id="WP_244407837.1">
    <property type="nucleotide sequence ID" value="NZ_AP025637.1"/>
</dbReference>
<dbReference type="Pfam" id="PF08241">
    <property type="entry name" value="Methyltransf_11"/>
    <property type="match status" value="1"/>
</dbReference>
<gene>
    <name evidence="5" type="ORF">Rmf_35470</name>
</gene>
<dbReference type="SUPFAM" id="SSF46785">
    <property type="entry name" value="Winged helix' DNA-binding domain"/>
    <property type="match status" value="1"/>
</dbReference>
<keyword evidence="2" id="KW-0238">DNA-binding</keyword>
<organism evidence="5 6">
    <name type="scientific">Roseomonas fluvialis</name>
    <dbReference type="NCBI Taxonomy" id="1750527"/>
    <lineage>
        <taxon>Bacteria</taxon>
        <taxon>Pseudomonadati</taxon>
        <taxon>Pseudomonadota</taxon>
        <taxon>Alphaproteobacteria</taxon>
        <taxon>Acetobacterales</taxon>
        <taxon>Roseomonadaceae</taxon>
        <taxon>Roseomonas</taxon>
    </lineage>
</organism>
<dbReference type="InterPro" id="IPR001845">
    <property type="entry name" value="HTH_ArsR_DNA-bd_dom"/>
</dbReference>
<dbReference type="InterPro" id="IPR018334">
    <property type="entry name" value="ArsR_HTH"/>
</dbReference>
<dbReference type="PANTHER" id="PTHR42912:SF93">
    <property type="entry name" value="N6-ADENOSINE-METHYLTRANSFERASE TMT1A"/>
    <property type="match status" value="1"/>
</dbReference>
<protein>
    <submittedName>
        <fullName evidence="5">ArsR family transcriptional regulator</fullName>
    </submittedName>
</protein>
<name>A0ABM7Y6S2_9PROT</name>
<sequence>MDSLLTELRAAAEPTRLRLLALCARGAWCVSDLVAILGQSQPRLSRHLKLLVEAGLLVRTPEGANAWFQLAPDADLARQVLARLPEEDPLLAADRRAAARLAAERARAASESFRRHGADWDELRALGLPAAAIEAATDAALPARIGRLLDIGCGTGGLLERLAPRIDEGVGVDASRDMLALARTRLAERGLSHIAVRQADMYRLPIADSAFDAVTLQMVLHYAEDPAAALAEAARVLKPGGVLVVIDLAPHGRAELLGGAFAHRWPGFDDAGIAGWLGASGCVPAHIGTVAVGRAETGVAVGPAETNEAELPVRVWVAERMTRPVSVPAS</sequence>
<dbReference type="CDD" id="cd02440">
    <property type="entry name" value="AdoMet_MTases"/>
    <property type="match status" value="1"/>
</dbReference>
<dbReference type="NCBIfam" id="NF033788">
    <property type="entry name" value="HTH_metalloreg"/>
    <property type="match status" value="1"/>
</dbReference>
<evidence type="ECO:0000259" key="4">
    <source>
        <dbReference type="PROSITE" id="PS50987"/>
    </source>
</evidence>
<keyword evidence="1" id="KW-0805">Transcription regulation</keyword>
<dbReference type="SUPFAM" id="SSF53335">
    <property type="entry name" value="S-adenosyl-L-methionine-dependent methyltransferases"/>
    <property type="match status" value="1"/>
</dbReference>
<dbReference type="InterPro" id="IPR050508">
    <property type="entry name" value="Methyltransf_Superfamily"/>
</dbReference>
<dbReference type="SMART" id="SM00418">
    <property type="entry name" value="HTH_ARSR"/>
    <property type="match status" value="1"/>
</dbReference>
<keyword evidence="6" id="KW-1185">Reference proteome</keyword>
<reference evidence="5 6" key="1">
    <citation type="journal article" date="2016" name="Microbes Environ.">
        <title>Phylogenetically diverse aerobic anoxygenic phototrophic bacteria isolated from epilithic biofilms in Tama river, Japan.</title>
        <authorList>
            <person name="Hirose S."/>
            <person name="Matsuura K."/>
            <person name="Haruta S."/>
        </authorList>
    </citation>
    <scope>NUCLEOTIDE SEQUENCE [LARGE SCALE GENOMIC DNA]</scope>
    <source>
        <strain evidence="5 6">S08</strain>
    </source>
</reference>
<dbReference type="PROSITE" id="PS00846">
    <property type="entry name" value="HTH_ARSR_1"/>
    <property type="match status" value="1"/>
</dbReference>
<dbReference type="EMBL" id="AP025637">
    <property type="protein sequence ID" value="BDG73618.1"/>
    <property type="molecule type" value="Genomic_DNA"/>
</dbReference>
<keyword evidence="3" id="KW-0804">Transcription</keyword>
<feature type="domain" description="HTH arsR-type" evidence="4">
    <location>
        <begin position="1"/>
        <end position="92"/>
    </location>
</feature>
<accession>A0ABM7Y6S2</accession>
<dbReference type="CDD" id="cd00090">
    <property type="entry name" value="HTH_ARSR"/>
    <property type="match status" value="1"/>
</dbReference>
<dbReference type="InterPro" id="IPR036390">
    <property type="entry name" value="WH_DNA-bd_sf"/>
</dbReference>
<dbReference type="InterPro" id="IPR013216">
    <property type="entry name" value="Methyltransf_11"/>
</dbReference>
<evidence type="ECO:0000313" key="5">
    <source>
        <dbReference type="EMBL" id="BDG73618.1"/>
    </source>
</evidence>
<dbReference type="Gene3D" id="3.40.50.150">
    <property type="entry name" value="Vaccinia Virus protein VP39"/>
    <property type="match status" value="1"/>
</dbReference>
<evidence type="ECO:0000256" key="3">
    <source>
        <dbReference type="ARBA" id="ARBA00023163"/>
    </source>
</evidence>
<dbReference type="PRINTS" id="PR00778">
    <property type="entry name" value="HTHARSR"/>
</dbReference>